<feature type="transmembrane region" description="Helical" evidence="1">
    <location>
        <begin position="312"/>
        <end position="335"/>
    </location>
</feature>
<dbReference type="Proteomes" id="UP001301869">
    <property type="component" value="Chromosome"/>
</dbReference>
<keyword evidence="1" id="KW-1133">Transmembrane helix</keyword>
<proteinExistence type="predicted"/>
<dbReference type="EMBL" id="CP119391">
    <property type="protein sequence ID" value="WNK20256.1"/>
    <property type="molecule type" value="Genomic_DNA"/>
</dbReference>
<evidence type="ECO:0000313" key="2">
    <source>
        <dbReference type="EMBL" id="WNK20256.1"/>
    </source>
</evidence>
<feature type="transmembrane region" description="Helical" evidence="1">
    <location>
        <begin position="99"/>
        <end position="118"/>
    </location>
</feature>
<keyword evidence="1" id="KW-0472">Membrane</keyword>
<organism evidence="2 3">
    <name type="scientific">Halomonas piscis</name>
    <dbReference type="NCBI Taxonomy" id="3031727"/>
    <lineage>
        <taxon>Bacteria</taxon>
        <taxon>Pseudomonadati</taxon>
        <taxon>Pseudomonadota</taxon>
        <taxon>Gammaproteobacteria</taxon>
        <taxon>Oceanospirillales</taxon>
        <taxon>Halomonadaceae</taxon>
        <taxon>Halomonas</taxon>
    </lineage>
</organism>
<gene>
    <name evidence="2" type="ORF">P1P91_00740</name>
</gene>
<feature type="transmembrane region" description="Helical" evidence="1">
    <location>
        <begin position="244"/>
        <end position="263"/>
    </location>
</feature>
<dbReference type="RefSeq" id="WP_311883851.1">
    <property type="nucleotide sequence ID" value="NZ_CP119391.1"/>
</dbReference>
<feature type="transmembrane region" description="Helical" evidence="1">
    <location>
        <begin position="275"/>
        <end position="300"/>
    </location>
</feature>
<sequence>MSPEPMSLSMIELALKAVIPFALIFFGINRISTIPHGSDGRILYLNPPFRRPMLVSDDAPHLKLMFVQAIFMVIGIAGLPWLSTQLPPNIANAMWRTGWLLAIVGVVLIYCLVEALAYRKELRDAKRISRHEGIARLAKHIGAERTKLNLRIGLIGLAFIGPMLITISILFTFSADTSVPLYRHIFFMELGLLMATLTLLGLPLLGYVTHLDNPSVNITADGYIVDSSENNQSELGNISRNSSIIGILSQLLFIVAFAIGGSVPGADGFEGVLPILLAVVGSVFFVISIVTTPIGILMGLSGLFQHGQEKRPACVGLVLATITAALIAIEVAAIYPRVS</sequence>
<name>A0ABY9Z0R1_9GAMM</name>
<evidence type="ECO:0000313" key="3">
    <source>
        <dbReference type="Proteomes" id="UP001301869"/>
    </source>
</evidence>
<reference evidence="2 3" key="1">
    <citation type="submission" date="2023-03" db="EMBL/GenBank/DDBJ databases">
        <title>Halomonas sp. nov., isolated from Korean tranditional fermented seafood 'Jeotgal'.</title>
        <authorList>
            <person name="Kim B."/>
            <person name="Shin N.-R."/>
        </authorList>
    </citation>
    <scope>NUCLEOTIDE SEQUENCE [LARGE SCALE GENOMIC DNA]</scope>
    <source>
        <strain evidence="2 3">SG2L-4</strain>
    </source>
</reference>
<evidence type="ECO:0000256" key="1">
    <source>
        <dbReference type="SAM" id="Phobius"/>
    </source>
</evidence>
<keyword evidence="3" id="KW-1185">Reference proteome</keyword>
<accession>A0ABY9Z0R1</accession>
<protein>
    <submittedName>
        <fullName evidence="2">Uncharacterized protein</fullName>
    </submittedName>
</protein>
<feature type="transmembrane region" description="Helical" evidence="1">
    <location>
        <begin position="152"/>
        <end position="173"/>
    </location>
</feature>
<feature type="transmembrane region" description="Helical" evidence="1">
    <location>
        <begin position="185"/>
        <end position="208"/>
    </location>
</feature>
<keyword evidence="1" id="KW-0812">Transmembrane</keyword>
<feature type="transmembrane region" description="Helical" evidence="1">
    <location>
        <begin position="60"/>
        <end position="79"/>
    </location>
</feature>
<feature type="transmembrane region" description="Helical" evidence="1">
    <location>
        <begin position="6"/>
        <end position="28"/>
    </location>
</feature>